<evidence type="ECO:0000313" key="4">
    <source>
        <dbReference type="Proteomes" id="UP000268192"/>
    </source>
</evidence>
<proteinExistence type="predicted"/>
<feature type="compositionally biased region" description="Basic and acidic residues" evidence="1">
    <location>
        <begin position="55"/>
        <end position="96"/>
    </location>
</feature>
<reference evidence="3 4" key="1">
    <citation type="submission" date="2018-09" db="EMBL/GenBank/DDBJ databases">
        <title>Marinorhizobium profundi gen. nov., sp. nov., isolated from a deep-sea sediment sample from the New Britain Trench and proposal of Marinorhizobiaceae fam. nov. in the order Rhizobiales of the class Alphaproteobacteria.</title>
        <authorList>
            <person name="Cao J."/>
        </authorList>
    </citation>
    <scope>NUCLEOTIDE SEQUENCE [LARGE SCALE GENOMIC DNA]</scope>
    <source>
        <strain evidence="3 4">WS11</strain>
    </source>
</reference>
<name>A0A3Q8XLZ5_9HYPH</name>
<evidence type="ECO:0000256" key="1">
    <source>
        <dbReference type="SAM" id="MobiDB-lite"/>
    </source>
</evidence>
<feature type="signal peptide" evidence="2">
    <location>
        <begin position="1"/>
        <end position="36"/>
    </location>
</feature>
<evidence type="ECO:0000256" key="2">
    <source>
        <dbReference type="SAM" id="SignalP"/>
    </source>
</evidence>
<feature type="compositionally biased region" description="Polar residues" evidence="1">
    <location>
        <begin position="39"/>
        <end position="50"/>
    </location>
</feature>
<feature type="region of interest" description="Disordered" evidence="1">
    <location>
        <begin position="39"/>
        <end position="110"/>
    </location>
</feature>
<dbReference type="EMBL" id="CP032509">
    <property type="protein sequence ID" value="AZN70419.1"/>
    <property type="molecule type" value="Genomic_DNA"/>
</dbReference>
<keyword evidence="2" id="KW-0732">Signal</keyword>
<keyword evidence="4" id="KW-1185">Reference proteome</keyword>
<dbReference type="Proteomes" id="UP000268192">
    <property type="component" value="Chromosome"/>
</dbReference>
<protein>
    <submittedName>
        <fullName evidence="3">Uncharacterized protein</fullName>
    </submittedName>
</protein>
<dbReference type="AlphaFoldDB" id="A0A3Q8XLZ5"/>
<sequence>MADFEEFDMSQRLRILSAALAAVLAFAATPATIAHAQSDLASPQGLNSRFNPDLSRSRSHDRDHRYGRRDGDRDYHRRWGERDRSHRADRDRRDRYGSSPRGGTFTGNVSGYRDRGNGNYYYIDRRDTDRSRLESLEPLSAGPKVVSPASGNSACSDEAGVCVIRPQ</sequence>
<feature type="chain" id="PRO_5018736699" evidence="2">
    <location>
        <begin position="37"/>
        <end position="167"/>
    </location>
</feature>
<organism evidence="3 4">
    <name type="scientific">Georhizobium profundi</name>
    <dbReference type="NCBI Taxonomy" id="2341112"/>
    <lineage>
        <taxon>Bacteria</taxon>
        <taxon>Pseudomonadati</taxon>
        <taxon>Pseudomonadota</taxon>
        <taxon>Alphaproteobacteria</taxon>
        <taxon>Hyphomicrobiales</taxon>
        <taxon>Rhizobiaceae</taxon>
        <taxon>Georhizobium</taxon>
    </lineage>
</organism>
<accession>A0A3Q8XLZ5</accession>
<dbReference type="KEGG" id="abaw:D5400_03225"/>
<evidence type="ECO:0000313" key="3">
    <source>
        <dbReference type="EMBL" id="AZN70419.1"/>
    </source>
</evidence>
<gene>
    <name evidence="3" type="ORF">D5400_03225</name>
</gene>